<dbReference type="GO" id="GO:0016020">
    <property type="term" value="C:membrane"/>
    <property type="evidence" value="ECO:0007669"/>
    <property type="project" value="TreeGrafter"/>
</dbReference>
<evidence type="ECO:0000256" key="3">
    <source>
        <dbReference type="SAM" id="SignalP"/>
    </source>
</evidence>
<feature type="compositionally biased region" description="Basic and acidic residues" evidence="1">
    <location>
        <begin position="183"/>
        <end position="196"/>
    </location>
</feature>
<dbReference type="InterPro" id="IPR040241">
    <property type="entry name" value="TRP_Flc/Pkd2-like"/>
</dbReference>
<feature type="transmembrane region" description="Helical" evidence="2">
    <location>
        <begin position="774"/>
        <end position="796"/>
    </location>
</feature>
<accession>A0A024GH22</accession>
<dbReference type="AlphaFoldDB" id="A0A024GH22"/>
<name>A0A024GH22_9STRA</name>
<protein>
    <recommendedName>
        <fullName evidence="4">TRP C-terminal domain-containing protein</fullName>
    </recommendedName>
</protein>
<organism evidence="5 6">
    <name type="scientific">Albugo candida</name>
    <dbReference type="NCBI Taxonomy" id="65357"/>
    <lineage>
        <taxon>Eukaryota</taxon>
        <taxon>Sar</taxon>
        <taxon>Stramenopiles</taxon>
        <taxon>Oomycota</taxon>
        <taxon>Peronosporomycetes</taxon>
        <taxon>Albuginales</taxon>
        <taxon>Albuginaceae</taxon>
        <taxon>Albugo</taxon>
    </lineage>
</organism>
<evidence type="ECO:0000256" key="2">
    <source>
        <dbReference type="SAM" id="Phobius"/>
    </source>
</evidence>
<dbReference type="EMBL" id="CAIX01000113">
    <property type="protein sequence ID" value="CCI45975.1"/>
    <property type="molecule type" value="Genomic_DNA"/>
</dbReference>
<dbReference type="InParanoid" id="A0A024GH22"/>
<keyword evidence="6" id="KW-1185">Reference proteome</keyword>
<reference evidence="5 6" key="1">
    <citation type="submission" date="2012-05" db="EMBL/GenBank/DDBJ databases">
        <title>Recombination and specialization in a pathogen metapopulation.</title>
        <authorList>
            <person name="Gardiner A."/>
            <person name="Kemen E."/>
            <person name="Schultz-Larsen T."/>
            <person name="MacLean D."/>
            <person name="Van Oosterhout C."/>
            <person name="Jones J.D.G."/>
        </authorList>
    </citation>
    <scope>NUCLEOTIDE SEQUENCE [LARGE SCALE GENOMIC DNA]</scope>
    <source>
        <strain evidence="5 6">Ac Nc2</strain>
    </source>
</reference>
<dbReference type="STRING" id="65357.A0A024GH22"/>
<keyword evidence="2" id="KW-0812">Transmembrane</keyword>
<sequence>MPLSKWKLIACVYVITLRFVKSDVTAEDTESSELGSKTYTNKGRTSEKRIENRNADPPMCTFAYSSEPIAEAITDAALPTIEGKGEKSNVKVEASRTNSNPLPKGAVQDVRNVSTESRVRFLEKNEKLSGSLLPSALNASVSNVKGHKFPKVEPDTLQNEKEDGYQEFESLKKEIIDIKKIDTSNGTRDTDGSNAKEEEDEGTEYVPSEHVTIGKFACNETFYKAWNLMRLRCGGDDLNVIKAVQNTQCAVYSGKQINLQKPGALGSKICLSTCKIPACIRNRWDYTVSNGLESPVYQNVNYLELLRLAKISVTSTQRQENVSLQTSYRPQWTIIENLNISSVTTCNYNITKQCACNLKNSSDDKESESLQEKLLEPPEDKGFENWNHWSDGLEKTTMDKAGIASAKVGQTAAAVSVALSGAMTVVTGMLGTTSTTLATTVTAGAGVGLTVAAMDLCQFSVMINQLNLQARPRFLEKMGEKMSFSTFTFLPFGEVKRSSNDGHGRRLSESDRLLLGSESDTGVVGAMKGMERYARVIGIQVDMLFYVTLGGIAVICCVPWAVYLILVLLVSPCVRNPSEFRSQWLDKTIGIFILIIMLTQYVIGATATFQICLCIQRSHMNDPRFAVALITLLVCSLGTLAFGYHVLTAHQDELKDVGTQEHLSKSVYVRYGPLYEEYRFESRYFFAPKLLLALLSGMTTGTIFIHGWVQLVILIALHGLFFILLEWKHPYPSHLIQKTTSFVIFIKMSVLGLSFFLLSTTFESMKLPFDLRQSIALTILGLQVLVLCSLLFRQMFVFYRTWRIRRDGPKSKRQTSAYSTQQEERELEYAYDPYTLREIEMGREKWMDRPVDHRINTLTPSVQVPRMREQPKVRAEPIKEWRRT</sequence>
<comment type="caution">
    <text evidence="5">The sequence shown here is derived from an EMBL/GenBank/DDBJ whole genome shotgun (WGS) entry which is preliminary data.</text>
</comment>
<evidence type="ECO:0000313" key="6">
    <source>
        <dbReference type="Proteomes" id="UP000053237"/>
    </source>
</evidence>
<feature type="transmembrane region" description="Helical" evidence="2">
    <location>
        <begin position="703"/>
        <end position="727"/>
    </location>
</feature>
<feature type="transmembrane region" description="Helical" evidence="2">
    <location>
        <begin position="625"/>
        <end position="647"/>
    </location>
</feature>
<feature type="domain" description="TRP C-terminal" evidence="4">
    <location>
        <begin position="417"/>
        <end position="784"/>
    </location>
</feature>
<feature type="region of interest" description="Disordered" evidence="1">
    <location>
        <begin position="858"/>
        <end position="884"/>
    </location>
</feature>
<evidence type="ECO:0000259" key="4">
    <source>
        <dbReference type="Pfam" id="PF06011"/>
    </source>
</evidence>
<feature type="region of interest" description="Disordered" evidence="1">
    <location>
        <begin position="183"/>
        <end position="202"/>
    </location>
</feature>
<dbReference type="PANTHER" id="PTHR31145">
    <property type="entry name" value="INTEGRAL MEMBRANE PROTEIN (AFU_ORTHOLOGUE AFUA_7G01610)"/>
    <property type="match status" value="1"/>
</dbReference>
<feature type="signal peptide" evidence="3">
    <location>
        <begin position="1"/>
        <end position="22"/>
    </location>
</feature>
<evidence type="ECO:0000256" key="1">
    <source>
        <dbReference type="SAM" id="MobiDB-lite"/>
    </source>
</evidence>
<feature type="transmembrane region" description="Helical" evidence="2">
    <location>
        <begin position="739"/>
        <end position="762"/>
    </location>
</feature>
<dbReference type="PANTHER" id="PTHR31145:SF6">
    <property type="entry name" value="INTEGRAL MEMBRANE PROTEIN (AFU_ORTHOLOGUE AFUA_7G01610)"/>
    <property type="match status" value="1"/>
</dbReference>
<dbReference type="InterPro" id="IPR010308">
    <property type="entry name" value="TRP_C"/>
</dbReference>
<gene>
    <name evidence="5" type="ORF">BN9_068850</name>
</gene>
<keyword evidence="3" id="KW-0732">Signal</keyword>
<feature type="region of interest" description="Disordered" evidence="1">
    <location>
        <begin position="26"/>
        <end position="57"/>
    </location>
</feature>
<proteinExistence type="predicted"/>
<dbReference type="Proteomes" id="UP000053237">
    <property type="component" value="Unassembled WGS sequence"/>
</dbReference>
<dbReference type="OrthoDB" id="5312224at2759"/>
<feature type="transmembrane region" description="Helical" evidence="2">
    <location>
        <begin position="589"/>
        <end position="613"/>
    </location>
</feature>
<feature type="compositionally biased region" description="Basic and acidic residues" evidence="1">
    <location>
        <begin position="44"/>
        <end position="54"/>
    </location>
</feature>
<feature type="compositionally biased region" description="Basic and acidic residues" evidence="1">
    <location>
        <begin position="866"/>
        <end position="884"/>
    </location>
</feature>
<feature type="transmembrane region" description="Helical" evidence="2">
    <location>
        <begin position="544"/>
        <end position="569"/>
    </location>
</feature>
<feature type="chain" id="PRO_5001529481" description="TRP C-terminal domain-containing protein" evidence="3">
    <location>
        <begin position="23"/>
        <end position="884"/>
    </location>
</feature>
<keyword evidence="2" id="KW-0472">Membrane</keyword>
<dbReference type="GO" id="GO:0055085">
    <property type="term" value="P:transmembrane transport"/>
    <property type="evidence" value="ECO:0007669"/>
    <property type="project" value="TreeGrafter"/>
</dbReference>
<keyword evidence="2" id="KW-1133">Transmembrane helix</keyword>
<dbReference type="Pfam" id="PF06011">
    <property type="entry name" value="TRP"/>
    <property type="match status" value="1"/>
</dbReference>
<evidence type="ECO:0000313" key="5">
    <source>
        <dbReference type="EMBL" id="CCI45975.1"/>
    </source>
</evidence>
<feature type="compositionally biased region" description="Polar residues" evidence="1">
    <location>
        <begin position="32"/>
        <end position="43"/>
    </location>
</feature>